<reference evidence="1" key="1">
    <citation type="submission" date="2021-01" db="UniProtKB">
        <authorList>
            <consortium name="EnsemblMetazoa"/>
        </authorList>
    </citation>
    <scope>IDENTIFICATION</scope>
</reference>
<dbReference type="EnsemblMetazoa" id="CLYHEMT022472.1">
    <property type="protein sequence ID" value="CLYHEMP022472.1"/>
    <property type="gene ID" value="CLYHEMG022472"/>
</dbReference>
<name>A0A7M5XF18_9CNID</name>
<sequence>MDVNFVWENKDKDVTDINKVELLLAKAQSIFSDPFSDYEKAEEGNLLKRKVMRKASESNADLYALTVHNLPIGVYHYMFLVRTAEKEWLSISTIQKITMLGPRRKVNYIELDPTTPKSIISFSECIDENTPLMNPPTAIKNASPSSEQPRRSFACLCCTR</sequence>
<protein>
    <submittedName>
        <fullName evidence="1">Uncharacterized protein</fullName>
    </submittedName>
</protein>
<dbReference type="GeneID" id="136823378"/>
<dbReference type="RefSeq" id="XP_066935655.1">
    <property type="nucleotide sequence ID" value="XM_067079554.1"/>
</dbReference>
<dbReference type="OrthoDB" id="5977461at2759"/>
<organism evidence="1 2">
    <name type="scientific">Clytia hemisphaerica</name>
    <dbReference type="NCBI Taxonomy" id="252671"/>
    <lineage>
        <taxon>Eukaryota</taxon>
        <taxon>Metazoa</taxon>
        <taxon>Cnidaria</taxon>
        <taxon>Hydrozoa</taxon>
        <taxon>Hydroidolina</taxon>
        <taxon>Leptothecata</taxon>
        <taxon>Obeliida</taxon>
        <taxon>Clytiidae</taxon>
        <taxon>Clytia</taxon>
    </lineage>
</organism>
<keyword evidence="2" id="KW-1185">Reference proteome</keyword>
<proteinExistence type="predicted"/>
<dbReference type="Proteomes" id="UP000594262">
    <property type="component" value="Unplaced"/>
</dbReference>
<dbReference type="AlphaFoldDB" id="A0A7M5XF18"/>
<evidence type="ECO:0000313" key="1">
    <source>
        <dbReference type="EnsemblMetazoa" id="CLYHEMP022472.1"/>
    </source>
</evidence>
<evidence type="ECO:0000313" key="2">
    <source>
        <dbReference type="Proteomes" id="UP000594262"/>
    </source>
</evidence>
<accession>A0A7M5XF18</accession>